<reference evidence="1 2" key="2">
    <citation type="journal article" date="2021" name="Genomics">
        <title>High-quality reference genome for Clonorchis sinensis.</title>
        <authorList>
            <person name="Young N.D."/>
            <person name="Stroehlein A.J."/>
            <person name="Kinkar L."/>
            <person name="Wang T."/>
            <person name="Sohn W.M."/>
            <person name="Chang B.C.H."/>
            <person name="Kaur P."/>
            <person name="Weisz D."/>
            <person name="Dudchenko O."/>
            <person name="Aiden E.L."/>
            <person name="Korhonen P.K."/>
            <person name="Gasser R.B."/>
        </authorList>
    </citation>
    <scope>NUCLEOTIDE SEQUENCE [LARGE SCALE GENOMIC DNA]</scope>
    <source>
        <strain evidence="1">Cs-k2</strain>
    </source>
</reference>
<evidence type="ECO:0000313" key="2">
    <source>
        <dbReference type="Proteomes" id="UP000286415"/>
    </source>
</evidence>
<reference evidence="1 2" key="1">
    <citation type="journal article" date="2018" name="Biotechnol. Adv.">
        <title>Improved genomic resources and new bioinformatic workflow for the carcinogenic parasite Clonorchis sinensis: Biotechnological implications.</title>
        <authorList>
            <person name="Wang D."/>
            <person name="Korhonen P.K."/>
            <person name="Gasser R.B."/>
            <person name="Young N.D."/>
        </authorList>
    </citation>
    <scope>NUCLEOTIDE SEQUENCE [LARGE SCALE GENOMIC DNA]</scope>
    <source>
        <strain evidence="1">Cs-k2</strain>
    </source>
</reference>
<protein>
    <submittedName>
        <fullName evidence="1">Uncharacterized protein</fullName>
    </submittedName>
</protein>
<sequence>MRRIEVYTTNRRLTDLILACLTQQHDLKQLTTPVIEDFHLELIGTTGVSYYRIRLVYIESRYPRAKLKSNALSKVTLANGDERSEPMTIATLCGAEIFLNCKDEQRLQKFDCNGYNPV</sequence>
<dbReference type="EMBL" id="NIRI02000056">
    <property type="protein sequence ID" value="KAG5445113.1"/>
    <property type="molecule type" value="Genomic_DNA"/>
</dbReference>
<keyword evidence="2" id="KW-1185">Reference proteome</keyword>
<organism evidence="1 2">
    <name type="scientific">Clonorchis sinensis</name>
    <name type="common">Chinese liver fluke</name>
    <dbReference type="NCBI Taxonomy" id="79923"/>
    <lineage>
        <taxon>Eukaryota</taxon>
        <taxon>Metazoa</taxon>
        <taxon>Spiralia</taxon>
        <taxon>Lophotrochozoa</taxon>
        <taxon>Platyhelminthes</taxon>
        <taxon>Trematoda</taxon>
        <taxon>Digenea</taxon>
        <taxon>Opisthorchiida</taxon>
        <taxon>Opisthorchiata</taxon>
        <taxon>Opisthorchiidae</taxon>
        <taxon>Clonorchis</taxon>
    </lineage>
</organism>
<proteinExistence type="predicted"/>
<evidence type="ECO:0000313" key="1">
    <source>
        <dbReference type="EMBL" id="KAG5445113.1"/>
    </source>
</evidence>
<comment type="caution">
    <text evidence="1">The sequence shown here is derived from an EMBL/GenBank/DDBJ whole genome shotgun (WGS) entry which is preliminary data.</text>
</comment>
<dbReference type="Proteomes" id="UP000286415">
    <property type="component" value="Unassembled WGS sequence"/>
</dbReference>
<name>A0A8T1M7I5_CLOSI</name>
<accession>A0A8T1M7I5</accession>
<gene>
    <name evidence="1" type="ORF">CSKR_103994</name>
</gene>